<dbReference type="InterPro" id="IPR050238">
    <property type="entry name" value="DNA_Rep/Repair_Clamp_Loader"/>
</dbReference>
<dbReference type="Gene3D" id="3.40.50.300">
    <property type="entry name" value="P-loop containing nucleotide triphosphate hydrolases"/>
    <property type="match status" value="1"/>
</dbReference>
<dbReference type="PANTHER" id="PTHR11669:SF0">
    <property type="entry name" value="PROTEIN STICHEL-LIKE 2"/>
    <property type="match status" value="1"/>
</dbReference>
<dbReference type="EMBL" id="KZ993838">
    <property type="protein sequence ID" value="RKO94686.1"/>
    <property type="molecule type" value="Genomic_DNA"/>
</dbReference>
<reference evidence="3" key="1">
    <citation type="journal article" date="2018" name="Nat. Microbiol.">
        <title>Leveraging single-cell genomics to expand the fungal tree of life.</title>
        <authorList>
            <person name="Ahrendt S.R."/>
            <person name="Quandt C.A."/>
            <person name="Ciobanu D."/>
            <person name="Clum A."/>
            <person name="Salamov A."/>
            <person name="Andreopoulos B."/>
            <person name="Cheng J.F."/>
            <person name="Woyke T."/>
            <person name="Pelin A."/>
            <person name="Henrissat B."/>
            <person name="Reynolds N.K."/>
            <person name="Benny G.L."/>
            <person name="Smith M.E."/>
            <person name="James T.Y."/>
            <person name="Grigoriev I.V."/>
        </authorList>
    </citation>
    <scope>NUCLEOTIDE SEQUENCE [LARGE SCALE GENOMIC DNA]</scope>
</reference>
<dbReference type="OrthoDB" id="10265467at2759"/>
<evidence type="ECO:0000313" key="2">
    <source>
        <dbReference type="EMBL" id="RKO94686.1"/>
    </source>
</evidence>
<name>A0A4P9WUC5_9FUNG</name>
<evidence type="ECO:0000256" key="1">
    <source>
        <dbReference type="SAM" id="MobiDB-lite"/>
    </source>
</evidence>
<dbReference type="PANTHER" id="PTHR11669">
    <property type="entry name" value="REPLICATION FACTOR C / DNA POLYMERASE III GAMMA-TAU SUBUNIT"/>
    <property type="match status" value="1"/>
</dbReference>
<feature type="compositionally biased region" description="Acidic residues" evidence="1">
    <location>
        <begin position="350"/>
        <end position="376"/>
    </location>
</feature>
<keyword evidence="3" id="KW-1185">Reference proteome</keyword>
<sequence>MKRKSTDLLEKKNEKKNENRVLSLSLRPKTLEDLIGQDEMDQARLPLQELLPFVFNWENTLCSNDWAIYKKFDIVEINAANQTGVDSIRAIIEKCRFKPMLPSKAKIVILDESHMLTTAAQNCLITETEDVADHVFFIFCTSTLGKIIPALKRRAMHLLPKPLYAEAVKQLVSFAAKQADWKSDLTEFLNVVDENDISAPGVILASAERLFSGINAKESVVLSDSGAIDAFQLAKSVSSGDWQKSASFLSQITKGDIFSVKLCVLGYLKAILLKSSGEKAMNLSKAILLISESSTDESNKCFDWKKSQKTSVSVFYQPQVGTAAPDATAQMPLQHRFEEVTWHDAPEIRQDDDEVVEMETEEEATPVDIAEEEEKEEGERLKKR</sequence>
<dbReference type="Proteomes" id="UP000269721">
    <property type="component" value="Unassembled WGS sequence"/>
</dbReference>
<dbReference type="SUPFAM" id="SSF52540">
    <property type="entry name" value="P-loop containing nucleoside triphosphate hydrolases"/>
    <property type="match status" value="1"/>
</dbReference>
<gene>
    <name evidence="2" type="ORF">BDK51DRAFT_33402</name>
</gene>
<dbReference type="AlphaFoldDB" id="A0A4P9WUC5"/>
<dbReference type="GO" id="GO:0006261">
    <property type="term" value="P:DNA-templated DNA replication"/>
    <property type="evidence" value="ECO:0007669"/>
    <property type="project" value="TreeGrafter"/>
</dbReference>
<protein>
    <recommendedName>
        <fullName evidence="4">P-loop containing nucleoside triphosphate hydrolase protein</fullName>
    </recommendedName>
</protein>
<dbReference type="Pfam" id="PF13177">
    <property type="entry name" value="DNA_pol3_delta2"/>
    <property type="match status" value="1"/>
</dbReference>
<proteinExistence type="predicted"/>
<dbReference type="InterPro" id="IPR027417">
    <property type="entry name" value="P-loop_NTPase"/>
</dbReference>
<accession>A0A4P9WUC5</accession>
<evidence type="ECO:0008006" key="4">
    <source>
        <dbReference type="Google" id="ProtNLM"/>
    </source>
</evidence>
<feature type="region of interest" description="Disordered" evidence="1">
    <location>
        <begin position="344"/>
        <end position="384"/>
    </location>
</feature>
<evidence type="ECO:0000313" key="3">
    <source>
        <dbReference type="Proteomes" id="UP000269721"/>
    </source>
</evidence>
<organism evidence="2 3">
    <name type="scientific">Blyttiomyces helicus</name>
    <dbReference type="NCBI Taxonomy" id="388810"/>
    <lineage>
        <taxon>Eukaryota</taxon>
        <taxon>Fungi</taxon>
        <taxon>Fungi incertae sedis</taxon>
        <taxon>Chytridiomycota</taxon>
        <taxon>Chytridiomycota incertae sedis</taxon>
        <taxon>Chytridiomycetes</taxon>
        <taxon>Chytridiomycetes incertae sedis</taxon>
        <taxon>Blyttiomyces</taxon>
    </lineage>
</organism>